<comment type="caution">
    <text evidence="1">The sequence shown here is derived from an EMBL/GenBank/DDBJ whole genome shotgun (WGS) entry which is preliminary data.</text>
</comment>
<dbReference type="Proteomes" id="UP000718564">
    <property type="component" value="Unassembled WGS sequence"/>
</dbReference>
<dbReference type="RefSeq" id="WP_169155238.1">
    <property type="nucleotide sequence ID" value="NZ_CAWPJE010000045.1"/>
</dbReference>
<proteinExistence type="predicted"/>
<name>A0ABX1P6G8_9CYAN</name>
<organism evidence="1 2">
    <name type="scientific">Brasilonema bromeliae SPC951</name>
    <dbReference type="NCBI Taxonomy" id="385972"/>
    <lineage>
        <taxon>Bacteria</taxon>
        <taxon>Bacillati</taxon>
        <taxon>Cyanobacteriota</taxon>
        <taxon>Cyanophyceae</taxon>
        <taxon>Nostocales</taxon>
        <taxon>Scytonemataceae</taxon>
        <taxon>Brasilonema</taxon>
        <taxon>Bromeliae group (in: Brasilonema)</taxon>
    </lineage>
</organism>
<evidence type="ECO:0000313" key="1">
    <source>
        <dbReference type="EMBL" id="NMG19975.1"/>
    </source>
</evidence>
<gene>
    <name evidence="1" type="ORF">DP116_11090</name>
</gene>
<reference evidence="1 2" key="1">
    <citation type="submission" date="2018-06" db="EMBL/GenBank/DDBJ databases">
        <title>Comparative genomics of Brasilonema spp. strains.</title>
        <authorList>
            <person name="Alvarenga D.O."/>
            <person name="Fiore M.F."/>
            <person name="Varani A.M."/>
        </authorList>
    </citation>
    <scope>NUCLEOTIDE SEQUENCE [LARGE SCALE GENOMIC DNA]</scope>
    <source>
        <strain evidence="1 2">SPC951</strain>
    </source>
</reference>
<keyword evidence="2" id="KW-1185">Reference proteome</keyword>
<evidence type="ECO:0000313" key="2">
    <source>
        <dbReference type="Proteomes" id="UP000718564"/>
    </source>
</evidence>
<dbReference type="EMBL" id="QMEB01000069">
    <property type="protein sequence ID" value="NMG19975.1"/>
    <property type="molecule type" value="Genomic_DNA"/>
</dbReference>
<protein>
    <recommendedName>
        <fullName evidence="3">DUF2281 domain-containing protein</fullName>
    </recommendedName>
</protein>
<accession>A0ABX1P6G8</accession>
<evidence type="ECO:0008006" key="3">
    <source>
        <dbReference type="Google" id="ProtNLM"/>
    </source>
</evidence>
<sequence length="63" mass="7421">MNTKQKIQAEIDSLNEDYLDELYLLLKDFTQSKQHSKKPSFMSKLKQIKIDAPEDFSTNIDEK</sequence>